<evidence type="ECO:0000313" key="1">
    <source>
        <dbReference type="EMBL" id="AOR23892.1"/>
    </source>
</evidence>
<dbReference type="Proteomes" id="UP000094652">
    <property type="component" value="Chromosome"/>
</dbReference>
<dbReference type="Pfam" id="PF25209">
    <property type="entry name" value="Phage_capsid_4"/>
    <property type="match status" value="1"/>
</dbReference>
<evidence type="ECO:0000313" key="2">
    <source>
        <dbReference type="Proteomes" id="UP000094652"/>
    </source>
</evidence>
<dbReference type="AlphaFoldDB" id="A0A1D7XKN0"/>
<reference evidence="2" key="1">
    <citation type="submission" date="2016-09" db="EMBL/GenBank/DDBJ databases">
        <title>Genomics of Clostridium taeniosporum, an organism which forms endospores with ribbon-like appendages.</title>
        <authorList>
            <person name="Walker J.R."/>
        </authorList>
    </citation>
    <scope>NUCLEOTIDE SEQUENCE [LARGE SCALE GENOMIC DNA]</scope>
    <source>
        <strain evidence="2">1/k</strain>
    </source>
</reference>
<sequence>MENTNIIVPSVYADMVTEKVKGLVKISNYAKDLGELDNFAQEGDSVTFPQFCALGEAEILERGGKINTEELKQNSTKKTIKHYSKGVLIYDIDALTGKGNFLENAVMQQARIFARAKDKECVEDILANTVNKFATASADAVTEQELHGAFALWSDEQDTDSFEAIIINPRLLPSFYEMKGFISTDVTYSKDNNGIIRNGVVGLFRGVPVVLSDVGTYDTTKNECITFILKKGALGFKDKKDGLDIELKRESEIKATTVLTDEIFVIGLIQKDGVTVVKKTIA</sequence>
<dbReference type="OrthoDB" id="1864449at2"/>
<gene>
    <name evidence="1" type="ORF">BGI42_09215</name>
</gene>
<evidence type="ECO:0008006" key="3">
    <source>
        <dbReference type="Google" id="ProtNLM"/>
    </source>
</evidence>
<dbReference type="EMBL" id="CP017253">
    <property type="protein sequence ID" value="AOR23892.1"/>
    <property type="molecule type" value="Genomic_DNA"/>
</dbReference>
<name>A0A1D7XKN0_9CLOT</name>
<organism evidence="1 2">
    <name type="scientific">Clostridium taeniosporum</name>
    <dbReference type="NCBI Taxonomy" id="394958"/>
    <lineage>
        <taxon>Bacteria</taxon>
        <taxon>Bacillati</taxon>
        <taxon>Bacillota</taxon>
        <taxon>Clostridia</taxon>
        <taxon>Eubacteriales</taxon>
        <taxon>Clostridiaceae</taxon>
        <taxon>Clostridium</taxon>
    </lineage>
</organism>
<dbReference type="RefSeq" id="WP_069680034.1">
    <property type="nucleotide sequence ID" value="NZ_CP017253.2"/>
</dbReference>
<accession>A0A1D7XKN0</accession>
<protein>
    <recommendedName>
        <fullName evidence="3">Phage major capsid protein</fullName>
    </recommendedName>
</protein>
<dbReference type="KEGG" id="ctae:BGI42_09215"/>
<proteinExistence type="predicted"/>
<dbReference type="STRING" id="394958.BGI42_09215"/>
<keyword evidence="2" id="KW-1185">Reference proteome</keyword>